<proteinExistence type="predicted"/>
<organism evidence="2 3">
    <name type="scientific">Tunturiibacter gelidiferens</name>
    <dbReference type="NCBI Taxonomy" id="3069689"/>
    <lineage>
        <taxon>Bacteria</taxon>
        <taxon>Pseudomonadati</taxon>
        <taxon>Acidobacteriota</taxon>
        <taxon>Terriglobia</taxon>
        <taxon>Terriglobales</taxon>
        <taxon>Acidobacteriaceae</taxon>
        <taxon>Tunturiibacter</taxon>
    </lineage>
</organism>
<gene>
    <name evidence="2" type="ORF">HDF14_003060</name>
</gene>
<evidence type="ECO:0000313" key="3">
    <source>
        <dbReference type="Proteomes" id="UP000535182"/>
    </source>
</evidence>
<dbReference type="EMBL" id="JACHEB010000006">
    <property type="protein sequence ID" value="MBB5329442.1"/>
    <property type="molecule type" value="Genomic_DNA"/>
</dbReference>
<comment type="caution">
    <text evidence="2">The sequence shown here is derived from an EMBL/GenBank/DDBJ whole genome shotgun (WGS) entry which is preliminary data.</text>
</comment>
<dbReference type="Proteomes" id="UP000535182">
    <property type="component" value="Unassembled WGS sequence"/>
</dbReference>
<dbReference type="AlphaFoldDB" id="A0A9X0QFF6"/>
<accession>A0A9X0QFF6</accession>
<protein>
    <recommendedName>
        <fullName evidence="4">DUF4062 domain-containing protein</fullName>
    </recommendedName>
</protein>
<keyword evidence="3" id="KW-1185">Reference proteome</keyword>
<sequence>MSFDAKVLRVMIASPGDVQDERRIATEVINEWNGIHAGNRGIVLLPVKWETHTTPQMGAPPQVLVNKQILDDADILIGIFGIRLGTPTTSYTSGTVEEITLHADRQKTVKLYFSNAPLPRGYDQAQYAALEIFRKECQQKGLYHPYDSIVEFEKDFRRHLELELNDPLYRTATVAQVPTNVRPVAGLPDLTEEAAEMLKDAVASGGDILVSDRIGRNYISAGGKLYGDKELSPKSLAIWKTALSQLEKLGYVESVSQSIRRVTGSGYRVDELLSGDVIPTEERAIPRLSNDAQTLLVAASLDEHGSVLETEMNGLYDLISNGQGYVTNRSARERARWKAALDELQKENLFSEKEGDIYRISSRGFDVVARIAQQDVKGLQEIL</sequence>
<evidence type="ECO:0008006" key="4">
    <source>
        <dbReference type="Google" id="ProtNLM"/>
    </source>
</evidence>
<evidence type="ECO:0000313" key="2">
    <source>
        <dbReference type="EMBL" id="MBB5329442.1"/>
    </source>
</evidence>
<dbReference type="RefSeq" id="WP_183977893.1">
    <property type="nucleotide sequence ID" value="NZ_JACHEB010000006.1"/>
</dbReference>
<name>A0A9X0QFF6_9BACT</name>
<reference evidence="2 3" key="1">
    <citation type="submission" date="2020-08" db="EMBL/GenBank/DDBJ databases">
        <title>Genomic Encyclopedia of Type Strains, Phase IV (KMG-V): Genome sequencing to study the core and pangenomes of soil and plant-associated prokaryotes.</title>
        <authorList>
            <person name="Whitman W."/>
        </authorList>
    </citation>
    <scope>NUCLEOTIDE SEQUENCE [LARGE SCALE GENOMIC DNA]</scope>
    <source>
        <strain evidence="2 3">X5P2</strain>
    </source>
</reference>
<feature type="coiled-coil region" evidence="1">
    <location>
        <begin position="327"/>
        <end position="354"/>
    </location>
</feature>
<keyword evidence="1" id="KW-0175">Coiled coil</keyword>
<evidence type="ECO:0000256" key="1">
    <source>
        <dbReference type="SAM" id="Coils"/>
    </source>
</evidence>